<proteinExistence type="predicted"/>
<evidence type="ECO:0000313" key="2">
    <source>
        <dbReference type="Proteomes" id="UP000235965"/>
    </source>
</evidence>
<dbReference type="OrthoDB" id="8196781at2759"/>
<keyword evidence="2" id="KW-1185">Reference proteome</keyword>
<feature type="non-terminal residue" evidence="1">
    <location>
        <position position="168"/>
    </location>
</feature>
<gene>
    <name evidence="1" type="ORF">B7P43_G05414</name>
</gene>
<reference evidence="1 2" key="1">
    <citation type="submission" date="2017-12" db="EMBL/GenBank/DDBJ databases">
        <title>Hemimetabolous genomes reveal molecular basis of termite eusociality.</title>
        <authorList>
            <person name="Harrison M.C."/>
            <person name="Jongepier E."/>
            <person name="Robertson H.M."/>
            <person name="Arning N."/>
            <person name="Bitard-Feildel T."/>
            <person name="Chao H."/>
            <person name="Childers C.P."/>
            <person name="Dinh H."/>
            <person name="Doddapaneni H."/>
            <person name="Dugan S."/>
            <person name="Gowin J."/>
            <person name="Greiner C."/>
            <person name="Han Y."/>
            <person name="Hu H."/>
            <person name="Hughes D.S.T."/>
            <person name="Huylmans A.-K."/>
            <person name="Kemena C."/>
            <person name="Kremer L.P.M."/>
            <person name="Lee S.L."/>
            <person name="Lopez-Ezquerra A."/>
            <person name="Mallet L."/>
            <person name="Monroy-Kuhn J.M."/>
            <person name="Moser A."/>
            <person name="Murali S.C."/>
            <person name="Muzny D.M."/>
            <person name="Otani S."/>
            <person name="Piulachs M.-D."/>
            <person name="Poelchau M."/>
            <person name="Qu J."/>
            <person name="Schaub F."/>
            <person name="Wada-Katsumata A."/>
            <person name="Worley K.C."/>
            <person name="Xie Q."/>
            <person name="Ylla G."/>
            <person name="Poulsen M."/>
            <person name="Gibbs R.A."/>
            <person name="Schal C."/>
            <person name="Richards S."/>
            <person name="Belles X."/>
            <person name="Korb J."/>
            <person name="Bornberg-Bauer E."/>
        </authorList>
    </citation>
    <scope>NUCLEOTIDE SEQUENCE [LARGE SCALE GENOMIC DNA]</scope>
    <source>
        <tissue evidence="1">Whole body</tissue>
    </source>
</reference>
<accession>A0A2J7PK19</accession>
<dbReference type="AlphaFoldDB" id="A0A2J7PK19"/>
<protein>
    <submittedName>
        <fullName evidence="1">Uncharacterized protein</fullName>
    </submittedName>
</protein>
<organism evidence="1 2">
    <name type="scientific">Cryptotermes secundus</name>
    <dbReference type="NCBI Taxonomy" id="105785"/>
    <lineage>
        <taxon>Eukaryota</taxon>
        <taxon>Metazoa</taxon>
        <taxon>Ecdysozoa</taxon>
        <taxon>Arthropoda</taxon>
        <taxon>Hexapoda</taxon>
        <taxon>Insecta</taxon>
        <taxon>Pterygota</taxon>
        <taxon>Neoptera</taxon>
        <taxon>Polyneoptera</taxon>
        <taxon>Dictyoptera</taxon>
        <taxon>Blattodea</taxon>
        <taxon>Blattoidea</taxon>
        <taxon>Termitoidae</taxon>
        <taxon>Kalotermitidae</taxon>
        <taxon>Cryptotermitinae</taxon>
        <taxon>Cryptotermes</taxon>
    </lineage>
</organism>
<sequence>MQRKHITSKAVRSLPFEFVYPSVREGLFEGRVYEGTISEIRPPFAFVAAVNEGGKTYDVFVLNMFFSPVEYGMRLPPNHPVMPFVVEGNKIHVMVGRRTEVNSKYTHEWFAVDAWTEEQDSTFSSRKPEVELTHRRLDTEDLHEHLEGVLMTVYPEWGILQVSSQREE</sequence>
<dbReference type="Proteomes" id="UP000235965">
    <property type="component" value="Unassembled WGS sequence"/>
</dbReference>
<comment type="caution">
    <text evidence="1">The sequence shown here is derived from an EMBL/GenBank/DDBJ whole genome shotgun (WGS) entry which is preliminary data.</text>
</comment>
<name>A0A2J7PK19_9NEOP</name>
<evidence type="ECO:0000313" key="1">
    <source>
        <dbReference type="EMBL" id="PNF16680.1"/>
    </source>
</evidence>
<dbReference type="EMBL" id="NEVH01024942">
    <property type="protein sequence ID" value="PNF16680.1"/>
    <property type="molecule type" value="Genomic_DNA"/>
</dbReference>